<feature type="transmembrane region" description="Helical" evidence="1">
    <location>
        <begin position="17"/>
        <end position="38"/>
    </location>
</feature>
<keyword evidence="1" id="KW-0812">Transmembrane</keyword>
<dbReference type="EMBL" id="JAUFPN010000153">
    <property type="protein sequence ID" value="MDN3565920.1"/>
    <property type="molecule type" value="Genomic_DNA"/>
</dbReference>
<protein>
    <submittedName>
        <fullName evidence="2">Uncharacterized protein</fullName>
    </submittedName>
</protein>
<proteinExistence type="predicted"/>
<evidence type="ECO:0000313" key="3">
    <source>
        <dbReference type="Proteomes" id="UP001529369"/>
    </source>
</evidence>
<dbReference type="Proteomes" id="UP001529369">
    <property type="component" value="Unassembled WGS sequence"/>
</dbReference>
<keyword evidence="1" id="KW-1133">Transmembrane helix</keyword>
<keyword evidence="3" id="KW-1185">Reference proteome</keyword>
<evidence type="ECO:0000313" key="2">
    <source>
        <dbReference type="EMBL" id="MDN3565920.1"/>
    </source>
</evidence>
<accession>A0ABT8A874</accession>
<name>A0ABT8A874_9PROT</name>
<dbReference type="RefSeq" id="WP_290317793.1">
    <property type="nucleotide sequence ID" value="NZ_JAUFPN010000153.1"/>
</dbReference>
<comment type="caution">
    <text evidence="2">The sequence shown here is derived from an EMBL/GenBank/DDBJ whole genome shotgun (WGS) entry which is preliminary data.</text>
</comment>
<keyword evidence="1" id="KW-0472">Membrane</keyword>
<organism evidence="2 3">
    <name type="scientific">Paeniroseomonas aquatica</name>
    <dbReference type="NCBI Taxonomy" id="373043"/>
    <lineage>
        <taxon>Bacteria</taxon>
        <taxon>Pseudomonadati</taxon>
        <taxon>Pseudomonadota</taxon>
        <taxon>Alphaproteobacteria</taxon>
        <taxon>Acetobacterales</taxon>
        <taxon>Acetobacteraceae</taxon>
        <taxon>Paeniroseomonas</taxon>
    </lineage>
</organism>
<sequence length="77" mass="8117">MPMQAYRASTAHITSNLSLWAAIFGVVTVVLCIARYVIGGGDHLGDLAALSGMIFGTLIMMKSQEGYVAPELDETAA</sequence>
<evidence type="ECO:0000256" key="1">
    <source>
        <dbReference type="SAM" id="Phobius"/>
    </source>
</evidence>
<reference evidence="3" key="1">
    <citation type="journal article" date="2019" name="Int. J. Syst. Evol. Microbiol.">
        <title>The Global Catalogue of Microorganisms (GCM) 10K type strain sequencing project: providing services to taxonomists for standard genome sequencing and annotation.</title>
        <authorList>
            <consortium name="The Broad Institute Genomics Platform"/>
            <consortium name="The Broad Institute Genome Sequencing Center for Infectious Disease"/>
            <person name="Wu L."/>
            <person name="Ma J."/>
        </authorList>
    </citation>
    <scope>NUCLEOTIDE SEQUENCE [LARGE SCALE GENOMIC DNA]</scope>
    <source>
        <strain evidence="3">CECT 7131</strain>
    </source>
</reference>
<gene>
    <name evidence="2" type="ORF">QWZ14_16235</name>
</gene>